<proteinExistence type="predicted"/>
<dbReference type="EMBL" id="AP021857">
    <property type="protein sequence ID" value="BBO21084.1"/>
    <property type="molecule type" value="Genomic_DNA"/>
</dbReference>
<organism evidence="1 2">
    <name type="scientific">Candidatus Desulfobacillus denitrificans</name>
    <dbReference type="NCBI Taxonomy" id="2608985"/>
    <lineage>
        <taxon>Bacteria</taxon>
        <taxon>Pseudomonadati</taxon>
        <taxon>Pseudomonadota</taxon>
        <taxon>Betaproteobacteria</taxon>
        <taxon>Candidatus Desulfobacillus</taxon>
    </lineage>
</organism>
<dbReference type="Proteomes" id="UP000662914">
    <property type="component" value="Chromosome"/>
</dbReference>
<keyword evidence="1" id="KW-0378">Hydrolase</keyword>
<evidence type="ECO:0000313" key="1">
    <source>
        <dbReference type="EMBL" id="BBO21084.1"/>
    </source>
</evidence>
<sequence length="178" mass="20382">MRYSDIRRHLQPYVIVARRKTTINHAFAAAVAPCDEFEESRIREAIVCLGQHPDSELQCVYCGDAAETWDHVFAIVQDSTFSGYGHRLGNLLPCCKPCNSKKGNKDWKQYLQSLPLPPAEQTERIATIERYLRKFLLPDTVPHHLPEYQELQKIKEQIIGLMSQADVIAKRIRGHNAV</sequence>
<evidence type="ECO:0000313" key="2">
    <source>
        <dbReference type="Proteomes" id="UP000662914"/>
    </source>
</evidence>
<gene>
    <name evidence="1" type="ORF">DSYM_17830</name>
</gene>
<dbReference type="Gene3D" id="1.10.30.50">
    <property type="match status" value="1"/>
</dbReference>
<accession>A0A809SAR8</accession>
<reference evidence="1" key="1">
    <citation type="journal article" name="DNA Res.">
        <title>The physiological potential of anammox bacteria as revealed by their core genome structure.</title>
        <authorList>
            <person name="Okubo T."/>
            <person name="Toyoda A."/>
            <person name="Fukuhara K."/>
            <person name="Uchiyama I."/>
            <person name="Harigaya Y."/>
            <person name="Kuroiwa M."/>
            <person name="Suzuki T."/>
            <person name="Murakami Y."/>
            <person name="Suwa Y."/>
            <person name="Takami H."/>
        </authorList>
    </citation>
    <scope>NUCLEOTIDE SEQUENCE</scope>
    <source>
        <strain evidence="1">317325-3</strain>
    </source>
</reference>
<name>A0A809SAR8_9PROT</name>
<dbReference type="AlphaFoldDB" id="A0A809SAR8"/>
<dbReference type="GO" id="GO:0004519">
    <property type="term" value="F:endonuclease activity"/>
    <property type="evidence" value="ECO:0007669"/>
    <property type="project" value="UniProtKB-KW"/>
</dbReference>
<protein>
    <submittedName>
        <fullName evidence="1">HNH endonuclease</fullName>
    </submittedName>
</protein>
<keyword evidence="1" id="KW-0540">Nuclease</keyword>
<dbReference type="InterPro" id="IPR003615">
    <property type="entry name" value="HNH_nuc"/>
</dbReference>
<dbReference type="KEGG" id="ddz:DSYM_17830"/>
<keyword evidence="1" id="KW-0255">Endonuclease</keyword>
<dbReference type="CDD" id="cd00085">
    <property type="entry name" value="HNHc"/>
    <property type="match status" value="1"/>
</dbReference>